<dbReference type="AlphaFoldDB" id="A0A060XK73"/>
<gene>
    <name evidence="2" type="ORF">GSONMT00036599001</name>
</gene>
<feature type="compositionally biased region" description="Basic residues" evidence="1">
    <location>
        <begin position="331"/>
        <end position="341"/>
    </location>
</feature>
<accession>A0A060XK73</accession>
<proteinExistence type="predicted"/>
<dbReference type="CDD" id="cd19769">
    <property type="entry name" value="Bbox2_TRIM16-like"/>
    <property type="match status" value="1"/>
</dbReference>
<organism evidence="2 3">
    <name type="scientific">Oncorhynchus mykiss</name>
    <name type="common">Rainbow trout</name>
    <name type="synonym">Salmo gairdneri</name>
    <dbReference type="NCBI Taxonomy" id="8022"/>
    <lineage>
        <taxon>Eukaryota</taxon>
        <taxon>Metazoa</taxon>
        <taxon>Chordata</taxon>
        <taxon>Craniata</taxon>
        <taxon>Vertebrata</taxon>
        <taxon>Euteleostomi</taxon>
        <taxon>Actinopterygii</taxon>
        <taxon>Neopterygii</taxon>
        <taxon>Teleostei</taxon>
        <taxon>Protacanthopterygii</taxon>
        <taxon>Salmoniformes</taxon>
        <taxon>Salmonidae</taxon>
        <taxon>Salmoninae</taxon>
        <taxon>Oncorhynchus</taxon>
    </lineage>
</organism>
<feature type="compositionally biased region" description="Polar residues" evidence="1">
    <location>
        <begin position="303"/>
        <end position="324"/>
    </location>
</feature>
<dbReference type="EMBL" id="FR905217">
    <property type="protein sequence ID" value="CDQ77260.1"/>
    <property type="molecule type" value="Genomic_DNA"/>
</dbReference>
<evidence type="ECO:0000313" key="2">
    <source>
        <dbReference type="EMBL" id="CDQ77260.1"/>
    </source>
</evidence>
<dbReference type="Gene3D" id="3.30.160.60">
    <property type="entry name" value="Classic Zinc Finger"/>
    <property type="match status" value="1"/>
</dbReference>
<sequence>MRGDMARATPLILCGRHKKPLVYYCRTDNVCCAISECKNHEEVLVECERENRESLLWRKSVEVGICIEETERSWADREYRQSQGKVFFIFYSDSQYTGESTSIVNGEAYIENRFLFVVNCQIDKSVDAGVNTAHCIHAKSMDFTSGQGRSHGWRWEGIRPLGSQAQPIRIRFSPQKSFITNINSPQFHQLFGCLVSDNPAGEDAGCGDMNVIHKQLSICIQNILWVKFLSLKRKDVKKFAMMYCLSAVLEPIVTNMHLLTCSLHRPLHSDPRTANSHLLLSQEERCAVSPPTRLAKTTPGRCSASNTESSTGSWRCPSHGSTWGSPMRASPGRKRERVAWW</sequence>
<dbReference type="Proteomes" id="UP000193380">
    <property type="component" value="Unassembled WGS sequence"/>
</dbReference>
<name>A0A060XK73_ONCMY</name>
<protein>
    <submittedName>
        <fullName evidence="2">Uncharacterized protein</fullName>
    </submittedName>
</protein>
<dbReference type="PaxDb" id="8022-A0A060XK73"/>
<reference evidence="2" key="2">
    <citation type="submission" date="2014-03" db="EMBL/GenBank/DDBJ databases">
        <authorList>
            <person name="Genoscope - CEA"/>
        </authorList>
    </citation>
    <scope>NUCLEOTIDE SEQUENCE</scope>
</reference>
<feature type="region of interest" description="Disordered" evidence="1">
    <location>
        <begin position="290"/>
        <end position="341"/>
    </location>
</feature>
<evidence type="ECO:0000313" key="3">
    <source>
        <dbReference type="Proteomes" id="UP000193380"/>
    </source>
</evidence>
<reference evidence="2" key="1">
    <citation type="journal article" date="2014" name="Nat. Commun.">
        <title>The rainbow trout genome provides novel insights into evolution after whole-genome duplication in vertebrates.</title>
        <authorList>
            <person name="Berthelot C."/>
            <person name="Brunet F."/>
            <person name="Chalopin D."/>
            <person name="Juanchich A."/>
            <person name="Bernard M."/>
            <person name="Noel B."/>
            <person name="Bento P."/>
            <person name="Da Silva C."/>
            <person name="Labadie K."/>
            <person name="Alberti A."/>
            <person name="Aury J.M."/>
            <person name="Louis A."/>
            <person name="Dehais P."/>
            <person name="Bardou P."/>
            <person name="Montfort J."/>
            <person name="Klopp C."/>
            <person name="Cabau C."/>
            <person name="Gaspin C."/>
            <person name="Thorgaard G.H."/>
            <person name="Boussaha M."/>
            <person name="Quillet E."/>
            <person name="Guyomard R."/>
            <person name="Galiana D."/>
            <person name="Bobe J."/>
            <person name="Volff J.N."/>
            <person name="Genet C."/>
            <person name="Wincker P."/>
            <person name="Jaillon O."/>
            <person name="Roest Crollius H."/>
            <person name="Guiguen Y."/>
        </authorList>
    </citation>
    <scope>NUCLEOTIDE SEQUENCE [LARGE SCALE GENOMIC DNA]</scope>
</reference>
<evidence type="ECO:0000256" key="1">
    <source>
        <dbReference type="SAM" id="MobiDB-lite"/>
    </source>
</evidence>
<dbReference type="STRING" id="8022.A0A060XK73"/>
<dbReference type="SUPFAM" id="SSF57845">
    <property type="entry name" value="B-box zinc-binding domain"/>
    <property type="match status" value="1"/>
</dbReference>